<gene>
    <name evidence="5" type="ORF">NVS89_21320</name>
</gene>
<dbReference type="Pfam" id="PF08241">
    <property type="entry name" value="Methyltransf_11"/>
    <property type="match status" value="1"/>
</dbReference>
<keyword evidence="1 5" id="KW-0489">Methyltransferase</keyword>
<dbReference type="GO" id="GO:0032259">
    <property type="term" value="P:methylation"/>
    <property type="evidence" value="ECO:0007669"/>
    <property type="project" value="UniProtKB-KW"/>
</dbReference>
<evidence type="ECO:0000313" key="6">
    <source>
        <dbReference type="Proteomes" id="UP001151088"/>
    </source>
</evidence>
<sequence>MEFTGERFVPGVTGPIASEHQHRYAFASQFVAGLDVLDVSCGEGYGSAFLARSARSVVGVDIDPEAVAHAEARYGGPAGPRFQFADIGDLPFPDASFDVVVSFETIEHVRDPAHALGELRRVLKPDGVMIISTPDRDVFTDRIGNRNPFHLAEMSADEFAALLAPIFPAVRLYGQRTTFASFLSPIDMQAAALSGPDALWWLDPNGLTRSPAPAGEPVYLVAVCSRSPRPIEARSVLVDAASGDANPIETLQSWANGAVERADRCVEEHERARDEERRIHDEQAATIARQAAELAQLGSELAAAQERLTERDSRIDHEAALVAAREELARELLGKLRNTHARLAAADGQAEHHAGDADTADAPAQDPVTELMAELAGLNALAGSLAARSPSGLVTRLLNAFGPARTMPSTPAAEPAMAEASPSPAAISLEAAPATEAPAKGTAEPLHIPGINLVRRSGVFDVEWYARAYGVEPDKAIEHYLTIGHAIGCNPSANFDGRAYLDANPDVRAANINPLLHYLVYGVHEGRSFFNPPRPAQPARRDAGPRGEVMAISIGEFRPRNAASA</sequence>
<dbReference type="Gene3D" id="3.40.50.150">
    <property type="entry name" value="Vaccinia Virus protein VP39"/>
    <property type="match status" value="1"/>
</dbReference>
<dbReference type="CDD" id="cd02440">
    <property type="entry name" value="AdoMet_MTases"/>
    <property type="match status" value="1"/>
</dbReference>
<dbReference type="InterPro" id="IPR029063">
    <property type="entry name" value="SAM-dependent_MTases_sf"/>
</dbReference>
<dbReference type="SUPFAM" id="SSF53335">
    <property type="entry name" value="S-adenosyl-L-methionine-dependent methyltransferases"/>
    <property type="match status" value="1"/>
</dbReference>
<reference evidence="5" key="1">
    <citation type="submission" date="2022-08" db="EMBL/GenBank/DDBJ databases">
        <authorList>
            <person name="Li F."/>
        </authorList>
    </citation>
    <scope>NUCLEOTIDE SEQUENCE</scope>
    <source>
        <strain evidence="5">MQZ15Z-1</strain>
    </source>
</reference>
<dbReference type="PANTHER" id="PTHR43464:SF19">
    <property type="entry name" value="UBIQUINONE BIOSYNTHESIS O-METHYLTRANSFERASE, MITOCHONDRIAL"/>
    <property type="match status" value="1"/>
</dbReference>
<keyword evidence="6" id="KW-1185">Reference proteome</keyword>
<name>A0A9X2PF95_9HYPH</name>
<dbReference type="AlphaFoldDB" id="A0A9X2PF95"/>
<keyword evidence="2" id="KW-0808">Transferase</keyword>
<dbReference type="Proteomes" id="UP001151088">
    <property type="component" value="Unassembled WGS sequence"/>
</dbReference>
<evidence type="ECO:0000313" key="5">
    <source>
        <dbReference type="EMBL" id="MCS0497636.1"/>
    </source>
</evidence>
<dbReference type="GO" id="GO:0008757">
    <property type="term" value="F:S-adenosylmethionine-dependent methyltransferase activity"/>
    <property type="evidence" value="ECO:0007669"/>
    <property type="project" value="InterPro"/>
</dbReference>
<feature type="domain" description="Methyltransferase type 11" evidence="4">
    <location>
        <begin position="37"/>
        <end position="131"/>
    </location>
</feature>
<accession>A0A9X2PF95</accession>
<evidence type="ECO:0000256" key="2">
    <source>
        <dbReference type="ARBA" id="ARBA00022679"/>
    </source>
</evidence>
<comment type="caution">
    <text evidence="5">The sequence shown here is derived from an EMBL/GenBank/DDBJ whole genome shotgun (WGS) entry which is preliminary data.</text>
</comment>
<proteinExistence type="predicted"/>
<evidence type="ECO:0000256" key="3">
    <source>
        <dbReference type="ARBA" id="ARBA00022691"/>
    </source>
</evidence>
<protein>
    <submittedName>
        <fullName evidence="5">Methyltransferase domain-containing protein</fullName>
    </submittedName>
</protein>
<keyword evidence="3" id="KW-0949">S-adenosyl-L-methionine</keyword>
<dbReference type="PANTHER" id="PTHR43464">
    <property type="entry name" value="METHYLTRANSFERASE"/>
    <property type="match status" value="1"/>
</dbReference>
<organism evidence="5 6">
    <name type="scientific">Ancylobacter mangrovi</name>
    <dbReference type="NCBI Taxonomy" id="2972472"/>
    <lineage>
        <taxon>Bacteria</taxon>
        <taxon>Pseudomonadati</taxon>
        <taxon>Pseudomonadota</taxon>
        <taxon>Alphaproteobacteria</taxon>
        <taxon>Hyphomicrobiales</taxon>
        <taxon>Xanthobacteraceae</taxon>
        <taxon>Ancylobacter</taxon>
    </lineage>
</organism>
<dbReference type="RefSeq" id="WP_258734781.1">
    <property type="nucleotide sequence ID" value="NZ_JANTHZ010000013.1"/>
</dbReference>
<dbReference type="InterPro" id="IPR013216">
    <property type="entry name" value="Methyltransf_11"/>
</dbReference>
<dbReference type="EMBL" id="JANTHZ010000013">
    <property type="protein sequence ID" value="MCS0497636.1"/>
    <property type="molecule type" value="Genomic_DNA"/>
</dbReference>
<evidence type="ECO:0000259" key="4">
    <source>
        <dbReference type="Pfam" id="PF08241"/>
    </source>
</evidence>
<evidence type="ECO:0000256" key="1">
    <source>
        <dbReference type="ARBA" id="ARBA00022603"/>
    </source>
</evidence>